<feature type="compositionally biased region" description="Basic and acidic residues" evidence="2">
    <location>
        <begin position="68"/>
        <end position="80"/>
    </location>
</feature>
<sequence length="157" mass="17931">MLHVITFIILKTMNDKLKLLGDMEEKYTENKKELEDLLAVYLLEIKDENDRLVSSLRHNKPLTNSQSEKVETEASTKSERSTIPIAYNNKSVQPSAENSTTYTPPLSNQEQDTLEQSISAKVYALYDQGETIESIARKLDCGKTEVELMLKFNRKNS</sequence>
<evidence type="ECO:0000256" key="1">
    <source>
        <dbReference type="SAM" id="Coils"/>
    </source>
</evidence>
<organism evidence="3 4">
    <name type="scientific">Aquibacillus albus</name>
    <dbReference type="NCBI Taxonomy" id="1168171"/>
    <lineage>
        <taxon>Bacteria</taxon>
        <taxon>Bacillati</taxon>
        <taxon>Bacillota</taxon>
        <taxon>Bacilli</taxon>
        <taxon>Bacillales</taxon>
        <taxon>Bacillaceae</taxon>
        <taxon>Aquibacillus</taxon>
    </lineage>
</organism>
<name>A0ABS2N1P9_9BACI</name>
<dbReference type="InterPro" id="IPR046118">
    <property type="entry name" value="DUF6115"/>
</dbReference>
<dbReference type="Pfam" id="PF19610">
    <property type="entry name" value="DUF6115"/>
    <property type="match status" value="1"/>
</dbReference>
<keyword evidence="1" id="KW-0175">Coiled coil</keyword>
<gene>
    <name evidence="3" type="ORF">JOC48_002553</name>
</gene>
<keyword evidence="4" id="KW-1185">Reference proteome</keyword>
<feature type="region of interest" description="Disordered" evidence="2">
    <location>
        <begin position="56"/>
        <end position="112"/>
    </location>
</feature>
<accession>A0ABS2N1P9</accession>
<feature type="compositionally biased region" description="Polar residues" evidence="2">
    <location>
        <begin position="88"/>
        <end position="112"/>
    </location>
</feature>
<proteinExistence type="predicted"/>
<dbReference type="EMBL" id="JAFBDR010000014">
    <property type="protein sequence ID" value="MBM7572050.1"/>
    <property type="molecule type" value="Genomic_DNA"/>
</dbReference>
<dbReference type="Proteomes" id="UP001296943">
    <property type="component" value="Unassembled WGS sequence"/>
</dbReference>
<evidence type="ECO:0008006" key="5">
    <source>
        <dbReference type="Google" id="ProtNLM"/>
    </source>
</evidence>
<comment type="caution">
    <text evidence="3">The sequence shown here is derived from an EMBL/GenBank/DDBJ whole genome shotgun (WGS) entry which is preliminary data.</text>
</comment>
<evidence type="ECO:0000313" key="3">
    <source>
        <dbReference type="EMBL" id="MBM7572050.1"/>
    </source>
</evidence>
<evidence type="ECO:0000256" key="2">
    <source>
        <dbReference type="SAM" id="MobiDB-lite"/>
    </source>
</evidence>
<protein>
    <recommendedName>
        <fullName evidence="5">Helix-turn-helix domain-containing protein</fullName>
    </recommendedName>
</protein>
<reference evidence="3 4" key="1">
    <citation type="submission" date="2021-01" db="EMBL/GenBank/DDBJ databases">
        <title>Genomic Encyclopedia of Type Strains, Phase IV (KMG-IV): sequencing the most valuable type-strain genomes for metagenomic binning, comparative biology and taxonomic classification.</title>
        <authorList>
            <person name="Goeker M."/>
        </authorList>
    </citation>
    <scope>NUCLEOTIDE SEQUENCE [LARGE SCALE GENOMIC DNA]</scope>
    <source>
        <strain evidence="3 4">DSM 23711</strain>
    </source>
</reference>
<feature type="coiled-coil region" evidence="1">
    <location>
        <begin position="20"/>
        <end position="51"/>
    </location>
</feature>
<evidence type="ECO:0000313" key="4">
    <source>
        <dbReference type="Proteomes" id="UP001296943"/>
    </source>
</evidence>